<dbReference type="GO" id="GO:0005829">
    <property type="term" value="C:cytosol"/>
    <property type="evidence" value="ECO:0007669"/>
    <property type="project" value="TreeGrafter"/>
</dbReference>
<dbReference type="Pfam" id="PF02108">
    <property type="entry name" value="FliH"/>
    <property type="match status" value="1"/>
</dbReference>
<keyword evidence="5" id="KW-0813">Transport</keyword>
<dbReference type="GO" id="GO:0071973">
    <property type="term" value="P:bacterial-type flagellum-dependent cell motility"/>
    <property type="evidence" value="ECO:0007669"/>
    <property type="project" value="InterPro"/>
</dbReference>
<evidence type="ECO:0000256" key="6">
    <source>
        <dbReference type="ARBA" id="ARBA00022490"/>
    </source>
</evidence>
<evidence type="ECO:0000256" key="1">
    <source>
        <dbReference type="ARBA" id="ARBA00003041"/>
    </source>
</evidence>
<evidence type="ECO:0000256" key="9">
    <source>
        <dbReference type="ARBA" id="ARBA00023225"/>
    </source>
</evidence>
<comment type="subcellular location">
    <subcellularLocation>
        <location evidence="2">Cytoplasm</location>
    </subcellularLocation>
</comment>
<name>A0A1V4TA85_9GAMM</name>
<keyword evidence="8" id="KW-0653">Protein transport</keyword>
<dbReference type="InterPro" id="IPR000563">
    <property type="entry name" value="Flag_FliH"/>
</dbReference>
<comment type="caution">
    <text evidence="11">The sequence shown here is derived from an EMBL/GenBank/DDBJ whole genome shotgun (WGS) entry which is preliminary data.</text>
</comment>
<dbReference type="EMBL" id="MTSM01000002">
    <property type="protein sequence ID" value="OPX56810.1"/>
    <property type="molecule type" value="Genomic_DNA"/>
</dbReference>
<evidence type="ECO:0000256" key="7">
    <source>
        <dbReference type="ARBA" id="ARBA00022795"/>
    </source>
</evidence>
<evidence type="ECO:0000259" key="10">
    <source>
        <dbReference type="Pfam" id="PF02108"/>
    </source>
</evidence>
<keyword evidence="12" id="KW-1185">Reference proteome</keyword>
<dbReference type="PRINTS" id="PR01003">
    <property type="entry name" value="FLGFLIH"/>
</dbReference>
<dbReference type="AlphaFoldDB" id="A0A1V4TA85"/>
<dbReference type="InterPro" id="IPR051472">
    <property type="entry name" value="T3SS_Stator/FliH"/>
</dbReference>
<organism evidence="11 12">
    <name type="scientific">Oceanospirillum multiglobuliferum</name>
    <dbReference type="NCBI Taxonomy" id="64969"/>
    <lineage>
        <taxon>Bacteria</taxon>
        <taxon>Pseudomonadati</taxon>
        <taxon>Pseudomonadota</taxon>
        <taxon>Gammaproteobacteria</taxon>
        <taxon>Oceanospirillales</taxon>
        <taxon>Oceanospirillaceae</taxon>
        <taxon>Oceanospirillum</taxon>
    </lineage>
</organism>
<dbReference type="GO" id="GO:0044781">
    <property type="term" value="P:bacterial-type flagellum organization"/>
    <property type="evidence" value="ECO:0007669"/>
    <property type="project" value="UniProtKB-KW"/>
</dbReference>
<evidence type="ECO:0000256" key="5">
    <source>
        <dbReference type="ARBA" id="ARBA00022448"/>
    </source>
</evidence>
<reference evidence="11 12" key="1">
    <citation type="submission" date="2017-01" db="EMBL/GenBank/DDBJ databases">
        <title>Genome Sequencing of a Marine Spirillum, Oceanospirillum multiglobuliferum ATCC 33336, from Japan.</title>
        <authorList>
            <person name="Carney J.G."/>
            <person name="Trachtenberg A.M."/>
            <person name="Rheaume B.A."/>
            <person name="Linnane J.D."/>
            <person name="Pitts N.L."/>
            <person name="Mykles D.L."/>
            <person name="Maclea K.S."/>
        </authorList>
    </citation>
    <scope>NUCLEOTIDE SEQUENCE [LARGE SCALE GENOMIC DNA]</scope>
    <source>
        <strain evidence="11 12">ATCC 33336</strain>
    </source>
</reference>
<gene>
    <name evidence="11" type="ORF">BTE48_02740</name>
</gene>
<evidence type="ECO:0000256" key="8">
    <source>
        <dbReference type="ARBA" id="ARBA00022927"/>
    </source>
</evidence>
<dbReference type="PANTHER" id="PTHR34982:SF1">
    <property type="entry name" value="FLAGELLAR ASSEMBLY PROTEIN FLIH"/>
    <property type="match status" value="1"/>
</dbReference>
<keyword evidence="7" id="KW-1005">Bacterial flagellum biogenesis</keyword>
<dbReference type="GO" id="GO:0009288">
    <property type="term" value="C:bacterial-type flagellum"/>
    <property type="evidence" value="ECO:0007669"/>
    <property type="project" value="InterPro"/>
</dbReference>
<evidence type="ECO:0000256" key="4">
    <source>
        <dbReference type="ARBA" id="ARBA00016507"/>
    </source>
</evidence>
<keyword evidence="6" id="KW-0963">Cytoplasm</keyword>
<proteinExistence type="inferred from homology"/>
<accession>A0A1V4TA85</accession>
<dbReference type="PANTHER" id="PTHR34982">
    <property type="entry name" value="YOP PROTEINS TRANSLOCATION PROTEIN L"/>
    <property type="match status" value="1"/>
</dbReference>
<sequence>MDFMSLDKRHLWSGEEIEAFERWEMPDLTGISLRSLGREKISDSFMPPQDEVEDEIPEDVPELPTAEEIEAIRKAAFDEAYAEGFAKGEQEGFAQGREEGFLKGKADGFDEGREQGYQDGLQQGEREINTSLAQLNSILALLHEPIEQQHVELETVLYDLLSKLVRLVTHKELSLDSAVVLETIRDALDLLPRNSERIRVFVHPNDLELAQKQSAQSIDQWHVYADESLTPGGCRVETLHSLIDASVEAQLDDLLVQVVQHRYNRPSEAIASALPVELLSKQGEDFADDASKELS</sequence>
<evidence type="ECO:0000256" key="3">
    <source>
        <dbReference type="ARBA" id="ARBA00006602"/>
    </source>
</evidence>
<dbReference type="GO" id="GO:0003774">
    <property type="term" value="F:cytoskeletal motor activity"/>
    <property type="evidence" value="ECO:0007669"/>
    <property type="project" value="InterPro"/>
</dbReference>
<protein>
    <recommendedName>
        <fullName evidence="4">Flagellar assembly protein FliH</fullName>
    </recommendedName>
</protein>
<dbReference type="GO" id="GO:0015031">
    <property type="term" value="P:protein transport"/>
    <property type="evidence" value="ECO:0007669"/>
    <property type="project" value="UniProtKB-KW"/>
</dbReference>
<dbReference type="Proteomes" id="UP000191418">
    <property type="component" value="Unassembled WGS sequence"/>
</dbReference>
<comment type="function">
    <text evidence="1">Needed for flagellar regrowth and assembly.</text>
</comment>
<keyword evidence="9" id="KW-1006">Bacterial flagellum protein export</keyword>
<dbReference type="STRING" id="64969.SAMN02745127_00292"/>
<comment type="similarity">
    <text evidence="3">Belongs to the FliH family.</text>
</comment>
<evidence type="ECO:0000256" key="2">
    <source>
        <dbReference type="ARBA" id="ARBA00004496"/>
    </source>
</evidence>
<feature type="domain" description="Flagellar assembly protein FliH/Type III secretion system HrpE" evidence="10">
    <location>
        <begin position="132"/>
        <end position="253"/>
    </location>
</feature>
<evidence type="ECO:0000313" key="12">
    <source>
        <dbReference type="Proteomes" id="UP000191418"/>
    </source>
</evidence>
<dbReference type="InterPro" id="IPR018035">
    <property type="entry name" value="Flagellar_FliH/T3SS_HrpE"/>
</dbReference>
<evidence type="ECO:0000313" key="11">
    <source>
        <dbReference type="EMBL" id="OPX56810.1"/>
    </source>
</evidence>